<dbReference type="EMBL" id="JAENGZ010000872">
    <property type="protein sequence ID" value="KAG6952944.1"/>
    <property type="molecule type" value="Genomic_DNA"/>
</dbReference>
<dbReference type="Proteomes" id="UP000774804">
    <property type="component" value="Unassembled WGS sequence"/>
</dbReference>
<dbReference type="InterPro" id="IPR008271">
    <property type="entry name" value="Ser/Thr_kinase_AS"/>
</dbReference>
<evidence type="ECO:0000256" key="3">
    <source>
        <dbReference type="SAM" id="MobiDB-lite"/>
    </source>
</evidence>
<evidence type="ECO:0000259" key="4">
    <source>
        <dbReference type="PROSITE" id="PS50011"/>
    </source>
</evidence>
<protein>
    <recommendedName>
        <fullName evidence="2">Casein kinase I</fullName>
        <ecNumber evidence="1">2.7.11.1</ecNumber>
    </recommendedName>
</protein>
<dbReference type="VEuPathDB" id="FungiDB:PC110_g18507"/>
<feature type="compositionally biased region" description="Basic residues" evidence="3">
    <location>
        <begin position="358"/>
        <end position="367"/>
    </location>
</feature>
<proteinExistence type="predicted"/>
<feature type="region of interest" description="Disordered" evidence="3">
    <location>
        <begin position="315"/>
        <end position="392"/>
    </location>
</feature>
<dbReference type="EMBL" id="RCMG01000893">
    <property type="protein sequence ID" value="KAG2843160.1"/>
    <property type="molecule type" value="Genomic_DNA"/>
</dbReference>
<dbReference type="EMBL" id="RCMK01000865">
    <property type="protein sequence ID" value="KAG2909531.1"/>
    <property type="molecule type" value="Genomic_DNA"/>
</dbReference>
<evidence type="ECO:0000313" key="5">
    <source>
        <dbReference type="EMBL" id="KAG2843160.1"/>
    </source>
</evidence>
<evidence type="ECO:0000313" key="11">
    <source>
        <dbReference type="EMBL" id="RAW25072.1"/>
    </source>
</evidence>
<dbReference type="SMART" id="SM00220">
    <property type="entry name" value="S_TKc"/>
    <property type="match status" value="1"/>
</dbReference>
<dbReference type="EMBL" id="RCMV01000763">
    <property type="protein sequence ID" value="KAG3213157.1"/>
    <property type="molecule type" value="Genomic_DNA"/>
</dbReference>
<dbReference type="Proteomes" id="UP000688947">
    <property type="component" value="Unassembled WGS sequence"/>
</dbReference>
<dbReference type="EMBL" id="RCMI01000876">
    <property type="protein sequence ID" value="KAG2895406.1"/>
    <property type="molecule type" value="Genomic_DNA"/>
</dbReference>
<sequence length="429" mass="47309">MEGTTLKTWRLGKKLGSGACSDVYAVESESPLGSDAGREFVMKLSPLPQLPASKLKNKKRKKTPAERNADALYAEHLLYKNHLRDQPGIPYVPMGAYGEDKGYRFLVIERLGRTLETVLQEQGPVPSATAARLGQEILETLQQMHVKNILYVDVKPENFMLDTHKENKVYCVDFGISDRYVTATGKHKDYKEGTVVGTPTFLSMNCHNGATSSRRDDIESLLYVLIYLMRGDLPWQQASSDAEGAKIKKVTSVDQLCASVPSEWGAMLEHIRDCGFEDRPDYDFFVKQFSKLGGKKGLTTPFEWGMRKTSKAVAAASQESASNSPVRKRVKSVDEGLTAPPPAAAKAKKAAASEKKKPIPRHSKASKKAAGSAPKVSKTSKKDQEADEDDVEVKYVDDVRPQDREVFKAIAGHAAATAAVKRYNLRSAR</sequence>
<evidence type="ECO:0000313" key="6">
    <source>
        <dbReference type="EMBL" id="KAG2895406.1"/>
    </source>
</evidence>
<dbReference type="InterPro" id="IPR000719">
    <property type="entry name" value="Prot_kinase_dom"/>
</dbReference>
<reference evidence="11 12" key="1">
    <citation type="submission" date="2018-01" db="EMBL/GenBank/DDBJ databases">
        <title>Draft genome of the strawberry crown rot pathogen Phytophthora cactorum.</title>
        <authorList>
            <person name="Armitage A.D."/>
            <person name="Lysoe E."/>
            <person name="Nellist C.F."/>
            <person name="Harrison R.J."/>
            <person name="Brurberg M.B."/>
        </authorList>
    </citation>
    <scope>NUCLEOTIDE SEQUENCE [LARGE SCALE GENOMIC DNA]</scope>
    <source>
        <strain evidence="11 12">10300</strain>
    </source>
</reference>
<gene>
    <name evidence="10" type="ORF">JG687_00012699</name>
    <name evidence="11" type="ORF">PC110_g18507</name>
    <name evidence="5" type="ORF">PC113_g18654</name>
    <name evidence="6" type="ORF">PC115_g17845</name>
    <name evidence="7" type="ORF">PC117_g19624</name>
    <name evidence="8" type="ORF">PC118_g18105</name>
    <name evidence="9" type="ORF">PC129_g15901</name>
</gene>
<dbReference type="OrthoDB" id="5800476at2759"/>
<accession>A0A329RNY3</accession>
<dbReference type="PROSITE" id="PS50011">
    <property type="entry name" value="PROTEIN_KINASE_DOM"/>
    <property type="match status" value="1"/>
</dbReference>
<evidence type="ECO:0000313" key="7">
    <source>
        <dbReference type="EMBL" id="KAG2909531.1"/>
    </source>
</evidence>
<evidence type="ECO:0000256" key="1">
    <source>
        <dbReference type="ARBA" id="ARBA00012513"/>
    </source>
</evidence>
<dbReference type="Proteomes" id="UP000760860">
    <property type="component" value="Unassembled WGS sequence"/>
</dbReference>
<dbReference type="SUPFAM" id="SSF56112">
    <property type="entry name" value="Protein kinase-like (PK-like)"/>
    <property type="match status" value="1"/>
</dbReference>
<dbReference type="Pfam" id="PF00069">
    <property type="entry name" value="Pkinase"/>
    <property type="match status" value="1"/>
</dbReference>
<reference evidence="10" key="3">
    <citation type="submission" date="2021-01" db="EMBL/GenBank/DDBJ databases">
        <title>Phytophthora aleatoria, a newly-described species from Pinus radiata is distinct from Phytophthora cactorum isolates based on comparative genomics.</title>
        <authorList>
            <person name="Mcdougal R."/>
            <person name="Panda P."/>
            <person name="Williams N."/>
            <person name="Studholme D.J."/>
        </authorList>
    </citation>
    <scope>NUCLEOTIDE SEQUENCE</scope>
    <source>
        <strain evidence="10">NZFS 3830</strain>
    </source>
</reference>
<evidence type="ECO:0000313" key="12">
    <source>
        <dbReference type="Proteomes" id="UP000251314"/>
    </source>
</evidence>
<dbReference type="GO" id="GO:0004674">
    <property type="term" value="F:protein serine/threonine kinase activity"/>
    <property type="evidence" value="ECO:0007669"/>
    <property type="project" value="UniProtKB-EC"/>
</dbReference>
<dbReference type="Proteomes" id="UP000251314">
    <property type="component" value="Unassembled WGS sequence"/>
</dbReference>
<evidence type="ECO:0000313" key="8">
    <source>
        <dbReference type="EMBL" id="KAG2968281.1"/>
    </source>
</evidence>
<evidence type="ECO:0000256" key="2">
    <source>
        <dbReference type="ARBA" id="ARBA00023860"/>
    </source>
</evidence>
<organism evidence="11 12">
    <name type="scientific">Phytophthora cactorum</name>
    <dbReference type="NCBI Taxonomy" id="29920"/>
    <lineage>
        <taxon>Eukaryota</taxon>
        <taxon>Sar</taxon>
        <taxon>Stramenopiles</taxon>
        <taxon>Oomycota</taxon>
        <taxon>Peronosporomycetes</taxon>
        <taxon>Peronosporales</taxon>
        <taxon>Peronosporaceae</taxon>
        <taxon>Phytophthora</taxon>
    </lineage>
</organism>
<name>A0A329RNY3_9STRA</name>
<dbReference type="AlphaFoldDB" id="A0A329RNY3"/>
<dbReference type="Proteomes" id="UP000697107">
    <property type="component" value="Unassembled WGS sequence"/>
</dbReference>
<dbReference type="InterPro" id="IPR011009">
    <property type="entry name" value="Kinase-like_dom_sf"/>
</dbReference>
<dbReference type="Gene3D" id="1.10.510.10">
    <property type="entry name" value="Transferase(Phosphotransferase) domain 1"/>
    <property type="match status" value="1"/>
</dbReference>
<dbReference type="PANTHER" id="PTHR11909">
    <property type="entry name" value="CASEIN KINASE-RELATED"/>
    <property type="match status" value="1"/>
</dbReference>
<reference evidence="5" key="2">
    <citation type="submission" date="2018-10" db="EMBL/GenBank/DDBJ databases">
        <title>Effector identification in a new, highly contiguous assembly of the strawberry crown rot pathogen Phytophthora cactorum.</title>
        <authorList>
            <person name="Armitage A.D."/>
            <person name="Nellist C.F."/>
            <person name="Bates H."/>
            <person name="Vickerstaff R.J."/>
            <person name="Harrison R.J."/>
        </authorList>
    </citation>
    <scope>NUCLEOTIDE SEQUENCE</scope>
    <source>
        <strain evidence="5">15-7</strain>
        <strain evidence="6">4032</strain>
        <strain evidence="7">4040</strain>
        <strain evidence="8">P415</strain>
        <strain evidence="9">P421</strain>
    </source>
</reference>
<dbReference type="InterPro" id="IPR050235">
    <property type="entry name" value="CK1_Ser-Thr_kinase"/>
</dbReference>
<dbReference type="STRING" id="29920.A0A329RNY3"/>
<dbReference type="Proteomes" id="UP000736787">
    <property type="component" value="Unassembled WGS sequence"/>
</dbReference>
<dbReference type="EMBL" id="RCML01000873">
    <property type="protein sequence ID" value="KAG2968281.1"/>
    <property type="molecule type" value="Genomic_DNA"/>
</dbReference>
<evidence type="ECO:0000313" key="9">
    <source>
        <dbReference type="EMBL" id="KAG3213157.1"/>
    </source>
</evidence>
<dbReference type="EMBL" id="MJFZ01000796">
    <property type="protein sequence ID" value="RAW25072.1"/>
    <property type="molecule type" value="Genomic_DNA"/>
</dbReference>
<feature type="compositionally biased region" description="Low complexity" evidence="3">
    <location>
        <begin position="368"/>
        <end position="377"/>
    </location>
</feature>
<comment type="caution">
    <text evidence="11">The sequence shown here is derived from an EMBL/GenBank/DDBJ whole genome shotgun (WGS) entry which is preliminary data.</text>
</comment>
<dbReference type="EC" id="2.7.11.1" evidence="1"/>
<keyword evidence="12" id="KW-1185">Reference proteome</keyword>
<feature type="domain" description="Protein kinase" evidence="4">
    <location>
        <begin position="9"/>
        <end position="292"/>
    </location>
</feature>
<evidence type="ECO:0000313" key="10">
    <source>
        <dbReference type="EMBL" id="KAG6952944.1"/>
    </source>
</evidence>
<dbReference type="GO" id="GO:0005524">
    <property type="term" value="F:ATP binding"/>
    <property type="evidence" value="ECO:0007669"/>
    <property type="project" value="InterPro"/>
</dbReference>
<dbReference type="Proteomes" id="UP000735874">
    <property type="component" value="Unassembled WGS sequence"/>
</dbReference>
<dbReference type="PROSITE" id="PS00108">
    <property type="entry name" value="PROTEIN_KINASE_ST"/>
    <property type="match status" value="1"/>
</dbReference>